<evidence type="ECO:0000256" key="3">
    <source>
        <dbReference type="ARBA" id="ARBA00004496"/>
    </source>
</evidence>
<dbReference type="VEuPathDB" id="FungiDB:BD410DRAFT_747294"/>
<evidence type="ECO:0000256" key="7">
    <source>
        <dbReference type="ARBA" id="ARBA00022490"/>
    </source>
</evidence>
<keyword evidence="9" id="KW-0833">Ubl conjugation pathway</keyword>
<dbReference type="Proteomes" id="UP000294933">
    <property type="component" value="Unassembled WGS sequence"/>
</dbReference>
<dbReference type="UniPathway" id="UPA00143"/>
<evidence type="ECO:0000256" key="4">
    <source>
        <dbReference type="ARBA" id="ARBA00004906"/>
    </source>
</evidence>
<dbReference type="EMBL" id="ML170171">
    <property type="protein sequence ID" value="TDL23245.1"/>
    <property type="molecule type" value="Genomic_DNA"/>
</dbReference>
<dbReference type="AlphaFoldDB" id="A0A4Y7Q725"/>
<sequence>MNDAPNPQEEADRIRSKRLAKLSSAPRTPTPAAEPSTTPTPKPKPATPKPAPTPAQAPSPSSSVRPSTPSKKPQATPAKLDVVNWEHETVGSVLRVTLDRDYAERHGWEPVWLKHLQEELESENPEAPRPLRLNIGMADRLLISRLEVDPEGASEEDLEYMAVLASLPAGQTVFEYLVGCWKRHNTARAMLLKRNYAPQDLQQALGLLDKLKDLIISYAGLTLQEPEMFKQPPGKPIGPPELVASLLSLSTLSGPLVSSAPSDSALSDSEVPQFLADLAQRFEPDDELIDVLGPVVRQLCFHESLQRPGSVGGADSGWRGVVAGLEVLVSVKAIAVMIPKLPEWNPAHASAPTFERVSLMGPLMRLSVFDREWPAITQTYFSNPEKRSRADVDSSNASLRGTLKSLQSSLFQIFNAFVRVSPESREAVLQYFSRVVSLNVKRRGMQVEFDTVASDGFLVNLQTLLLRFAEPFMDATYSKIDRIDPLYLARSNRVDVTEETRLKATSEEAAEWVKEVQASGGPSPNFISEIFYLTAAMNHYGLMGTIQTYDDFQKQADEIQRHLDTLQGDTSWQGTPNQPRVEAAIEATKNELAKVHAQQFAAQVQILDPEYVFRQIGFINFFETWILRLVDPKHTHPKPTLSIPLPQEIPKVFRMLPEYFLEDVVEYLLFLMRNTPQSFDLSGRNELVIWALTFLRSTWYIKNPFLKAKINEVIFFGTLAYGREQNGVLGNILNTHPVALKHLMPAMMSFYCEVEQTGASSQFYDKFNARRNIAYILKAIWNNPTHREALNNEAHNVEKFVRFVNLMMNDVTYLLDESLSELTQIHDIQQEMANQAVWNTKPQQYRREREGTLRQLERHASGYITLGRSTVNLLKIFTAETKRPFMMPEIVDRLAAMLNYNLDALVGPRTENLKVKDKEKYRFDPRALLSDIFQVYLNLSDQGEFVRAVAGEGRSYKKELFERAAGHARRHHMKTEDEIEKLRLFVVKVEEMKATMEAEDDLGDAPDEFLDPLMFSLMRDPVILPSSRTVIDRSTIKAHLLSDTKDPFNRVPLTLDEVIPNVELKAKIDAFLAQRANKNTALDVPEEQIVNMDVDTGGTMELDG</sequence>
<dbReference type="OrthoDB" id="20295at2759"/>
<dbReference type="CDD" id="cd16657">
    <property type="entry name" value="RING-Ubox_UBE4A"/>
    <property type="match status" value="1"/>
</dbReference>
<dbReference type="GO" id="GO:0006511">
    <property type="term" value="P:ubiquitin-dependent protein catabolic process"/>
    <property type="evidence" value="ECO:0007669"/>
    <property type="project" value="InterPro"/>
</dbReference>
<feature type="compositionally biased region" description="Low complexity" evidence="11">
    <location>
        <begin position="23"/>
        <end position="37"/>
    </location>
</feature>
<keyword evidence="7" id="KW-0963">Cytoplasm</keyword>
<dbReference type="EC" id="2.3.2.27" evidence="6"/>
<comment type="subcellular location">
    <subcellularLocation>
        <location evidence="3">Cytoplasm</location>
    </subcellularLocation>
    <subcellularLocation>
        <location evidence="2">Nucleus</location>
    </subcellularLocation>
</comment>
<evidence type="ECO:0000256" key="11">
    <source>
        <dbReference type="SAM" id="MobiDB-lite"/>
    </source>
</evidence>
<dbReference type="InterPro" id="IPR019474">
    <property type="entry name" value="Ub_conjug_fac_E4_core"/>
</dbReference>
<protein>
    <recommendedName>
        <fullName evidence="6">RING-type E3 ubiquitin transferase</fullName>
        <ecNumber evidence="6">2.3.2.27</ecNumber>
    </recommendedName>
</protein>
<keyword evidence="8" id="KW-0808">Transferase</keyword>
<gene>
    <name evidence="13" type="ORF">BD410DRAFT_747294</name>
</gene>
<feature type="region of interest" description="Disordered" evidence="11">
    <location>
        <begin position="1"/>
        <end position="83"/>
    </location>
</feature>
<dbReference type="GO" id="GO:0005634">
    <property type="term" value="C:nucleus"/>
    <property type="evidence" value="ECO:0007669"/>
    <property type="project" value="UniProtKB-SubCell"/>
</dbReference>
<dbReference type="Gene3D" id="3.30.40.10">
    <property type="entry name" value="Zinc/RING finger domain, C3HC4 (zinc finger)"/>
    <property type="match status" value="1"/>
</dbReference>
<reference evidence="13 14" key="1">
    <citation type="submission" date="2018-06" db="EMBL/GenBank/DDBJ databases">
        <title>A transcriptomic atlas of mushroom development highlights an independent origin of complex multicellularity.</title>
        <authorList>
            <consortium name="DOE Joint Genome Institute"/>
            <person name="Krizsan K."/>
            <person name="Almasi E."/>
            <person name="Merenyi Z."/>
            <person name="Sahu N."/>
            <person name="Viragh M."/>
            <person name="Koszo T."/>
            <person name="Mondo S."/>
            <person name="Kiss B."/>
            <person name="Balint B."/>
            <person name="Kues U."/>
            <person name="Barry K."/>
            <person name="Hegedus J.C."/>
            <person name="Henrissat B."/>
            <person name="Johnson J."/>
            <person name="Lipzen A."/>
            <person name="Ohm R."/>
            <person name="Nagy I."/>
            <person name="Pangilinan J."/>
            <person name="Yan J."/>
            <person name="Xiong Y."/>
            <person name="Grigoriev I.V."/>
            <person name="Hibbett D.S."/>
            <person name="Nagy L.G."/>
        </authorList>
    </citation>
    <scope>NUCLEOTIDE SEQUENCE [LARGE SCALE GENOMIC DNA]</scope>
    <source>
        <strain evidence="13 14">SZMC22713</strain>
    </source>
</reference>
<evidence type="ECO:0000256" key="9">
    <source>
        <dbReference type="ARBA" id="ARBA00022786"/>
    </source>
</evidence>
<evidence type="ECO:0000256" key="2">
    <source>
        <dbReference type="ARBA" id="ARBA00004123"/>
    </source>
</evidence>
<dbReference type="SMART" id="SM00504">
    <property type="entry name" value="Ubox"/>
    <property type="match status" value="1"/>
</dbReference>
<evidence type="ECO:0000256" key="8">
    <source>
        <dbReference type="ARBA" id="ARBA00022679"/>
    </source>
</evidence>
<feature type="compositionally biased region" description="Low complexity" evidence="11">
    <location>
        <begin position="58"/>
        <end position="73"/>
    </location>
</feature>
<keyword evidence="10" id="KW-0539">Nucleus</keyword>
<accession>A0A4Y7Q725</accession>
<dbReference type="GO" id="GO:0005737">
    <property type="term" value="C:cytoplasm"/>
    <property type="evidence" value="ECO:0007669"/>
    <property type="project" value="UniProtKB-SubCell"/>
</dbReference>
<comment type="catalytic activity">
    <reaction evidence="1">
        <text>S-ubiquitinyl-[E2 ubiquitin-conjugating enzyme]-L-cysteine + [acceptor protein]-L-lysine = [E2 ubiquitin-conjugating enzyme]-L-cysteine + N(6)-ubiquitinyl-[acceptor protein]-L-lysine.</text>
        <dbReference type="EC" id="2.3.2.27"/>
    </reaction>
</comment>
<dbReference type="PANTHER" id="PTHR13931">
    <property type="entry name" value="UBIQUITINATION FACTOR E4"/>
    <property type="match status" value="1"/>
</dbReference>
<evidence type="ECO:0000256" key="1">
    <source>
        <dbReference type="ARBA" id="ARBA00000900"/>
    </source>
</evidence>
<dbReference type="SUPFAM" id="SSF57850">
    <property type="entry name" value="RING/U-box"/>
    <property type="match status" value="1"/>
</dbReference>
<dbReference type="Pfam" id="PF04564">
    <property type="entry name" value="U-box"/>
    <property type="match status" value="1"/>
</dbReference>
<evidence type="ECO:0000256" key="10">
    <source>
        <dbReference type="ARBA" id="ARBA00023242"/>
    </source>
</evidence>
<dbReference type="GO" id="GO:0000151">
    <property type="term" value="C:ubiquitin ligase complex"/>
    <property type="evidence" value="ECO:0007669"/>
    <property type="project" value="InterPro"/>
</dbReference>
<feature type="domain" description="U-box" evidence="12">
    <location>
        <begin position="1004"/>
        <end position="1078"/>
    </location>
</feature>
<proteinExistence type="inferred from homology"/>
<comment type="pathway">
    <text evidence="4">Protein modification; protein ubiquitination.</text>
</comment>
<name>A0A4Y7Q725_9AGAM</name>
<evidence type="ECO:0000259" key="12">
    <source>
        <dbReference type="PROSITE" id="PS51698"/>
    </source>
</evidence>
<comment type="similarity">
    <text evidence="5">Belongs to the ubiquitin conjugation factor E4 family.</text>
</comment>
<evidence type="ECO:0000313" key="13">
    <source>
        <dbReference type="EMBL" id="TDL23245.1"/>
    </source>
</evidence>
<evidence type="ECO:0000256" key="6">
    <source>
        <dbReference type="ARBA" id="ARBA00012483"/>
    </source>
</evidence>
<dbReference type="FunFam" id="3.30.40.10:FF:000055">
    <property type="entry name" value="Ubiquitin conjugation factor e4 a"/>
    <property type="match status" value="1"/>
</dbReference>
<organism evidence="13 14">
    <name type="scientific">Rickenella mellea</name>
    <dbReference type="NCBI Taxonomy" id="50990"/>
    <lineage>
        <taxon>Eukaryota</taxon>
        <taxon>Fungi</taxon>
        <taxon>Dikarya</taxon>
        <taxon>Basidiomycota</taxon>
        <taxon>Agaricomycotina</taxon>
        <taxon>Agaricomycetes</taxon>
        <taxon>Hymenochaetales</taxon>
        <taxon>Rickenellaceae</taxon>
        <taxon>Rickenella</taxon>
    </lineage>
</organism>
<dbReference type="Pfam" id="PF10408">
    <property type="entry name" value="Ufd2P_core"/>
    <property type="match status" value="1"/>
</dbReference>
<dbReference type="STRING" id="50990.A0A4Y7Q725"/>
<evidence type="ECO:0000313" key="14">
    <source>
        <dbReference type="Proteomes" id="UP000294933"/>
    </source>
</evidence>
<dbReference type="GO" id="GO:0036503">
    <property type="term" value="P:ERAD pathway"/>
    <property type="evidence" value="ECO:0007669"/>
    <property type="project" value="InterPro"/>
</dbReference>
<feature type="compositionally biased region" description="Pro residues" evidence="11">
    <location>
        <begin position="38"/>
        <end position="57"/>
    </location>
</feature>
<dbReference type="PROSITE" id="PS51698">
    <property type="entry name" value="U_BOX"/>
    <property type="match status" value="1"/>
</dbReference>
<dbReference type="GO" id="GO:0000209">
    <property type="term" value="P:protein polyubiquitination"/>
    <property type="evidence" value="ECO:0007669"/>
    <property type="project" value="TreeGrafter"/>
</dbReference>
<dbReference type="PANTHER" id="PTHR13931:SF2">
    <property type="entry name" value="UBIQUITIN CONJUGATION FACTOR E4 B"/>
    <property type="match status" value="1"/>
</dbReference>
<dbReference type="GO" id="GO:0034450">
    <property type="term" value="F:ubiquitin-ubiquitin ligase activity"/>
    <property type="evidence" value="ECO:0007669"/>
    <property type="project" value="InterPro"/>
</dbReference>
<dbReference type="InterPro" id="IPR013083">
    <property type="entry name" value="Znf_RING/FYVE/PHD"/>
</dbReference>
<dbReference type="InterPro" id="IPR003613">
    <property type="entry name" value="Ubox_domain"/>
</dbReference>
<evidence type="ECO:0000256" key="5">
    <source>
        <dbReference type="ARBA" id="ARBA00007434"/>
    </source>
</evidence>
<dbReference type="InterPro" id="IPR045132">
    <property type="entry name" value="UBE4"/>
</dbReference>
<keyword evidence="14" id="KW-1185">Reference proteome</keyword>